<name>A0A9E7M7K0_9CAUD</name>
<protein>
    <submittedName>
        <fullName evidence="1">Uncharacterized protein</fullName>
    </submittedName>
</protein>
<evidence type="ECO:0000313" key="2">
    <source>
        <dbReference type="Proteomes" id="UP001055992"/>
    </source>
</evidence>
<keyword evidence="2" id="KW-1185">Reference proteome</keyword>
<sequence length="171" mass="18370">MPLVNSRTPNAVPDEQHQGTYQIKPVSVFMYEEGVSVDTLSAVEVGELLRYYGVDSVAGLPPIEPKKPALADAPTHGIGETRRFASGAPGLQNLPKEGARRMSAPEAFAAPYGLPAEVCDSVPRKVVKKREAAQTGSLAFDATLLLLKGLSTEQADYVFQLLAEQLGYDIQ</sequence>
<dbReference type="EMBL" id="OL362270">
    <property type="protein sequence ID" value="URY99150.1"/>
    <property type="molecule type" value="Genomic_DNA"/>
</dbReference>
<dbReference type="Proteomes" id="UP001055992">
    <property type="component" value="Segment"/>
</dbReference>
<proteinExistence type="predicted"/>
<evidence type="ECO:0000313" key="1">
    <source>
        <dbReference type="EMBL" id="URY99150.1"/>
    </source>
</evidence>
<accession>A0A9E7M7K0</accession>
<gene>
    <name evidence="1" type="ORF">6937_0019</name>
</gene>
<organism evidence="1 2">
    <name type="scientific">Klebsiella phage 6937</name>
    <dbReference type="NCBI Taxonomy" id="2912294"/>
    <lineage>
        <taxon>Viruses</taxon>
        <taxon>Duplodnaviria</taxon>
        <taxon>Heunggongvirae</taxon>
        <taxon>Uroviricota</taxon>
        <taxon>Caudoviricetes</taxon>
        <taxon>Autographivirales</taxon>
        <taxon>Autonotataviridae</taxon>
        <taxon>Melnykvirinae</taxon>
        <taxon>Cullenvirus</taxon>
        <taxon>Cullenvirus 6937</taxon>
    </lineage>
</organism>
<reference evidence="1" key="1">
    <citation type="submission" date="2021-11" db="EMBL/GenBank/DDBJ databases">
        <title>The TAILOR 12: Case summaries of 12 patient that have undergone phage therapy for multidrug-resistant infections.</title>
        <authorList>
            <person name="Green S."/>
            <person name="Terwilliger A."/>
            <person name="Clark J."/>
            <person name="Salazar K."/>
            <person name="Maresso A."/>
        </authorList>
    </citation>
    <scope>NUCLEOTIDE SEQUENCE</scope>
</reference>